<keyword evidence="1" id="KW-0560">Oxidoreductase</keyword>
<dbReference type="OrthoDB" id="162914at2"/>
<dbReference type="PANTHER" id="PTHR35176">
    <property type="entry name" value="HEME OXYGENASE HI_0854-RELATED"/>
    <property type="match status" value="1"/>
</dbReference>
<dbReference type="InterPro" id="IPR052019">
    <property type="entry name" value="F420H2_bilvrd_red/Heme_oxyg"/>
</dbReference>
<evidence type="ECO:0000313" key="4">
    <source>
        <dbReference type="Proteomes" id="UP000317982"/>
    </source>
</evidence>
<dbReference type="GO" id="GO:0005829">
    <property type="term" value="C:cytosol"/>
    <property type="evidence" value="ECO:0007669"/>
    <property type="project" value="TreeGrafter"/>
</dbReference>
<dbReference type="GO" id="GO:0016627">
    <property type="term" value="F:oxidoreductase activity, acting on the CH-CH group of donors"/>
    <property type="evidence" value="ECO:0007669"/>
    <property type="project" value="TreeGrafter"/>
</dbReference>
<proteinExistence type="predicted"/>
<dbReference type="NCBIfam" id="TIGR03618">
    <property type="entry name" value="Rv1155_F420"/>
    <property type="match status" value="1"/>
</dbReference>
<dbReference type="Proteomes" id="UP000317982">
    <property type="component" value="Unassembled WGS sequence"/>
</dbReference>
<dbReference type="InterPro" id="IPR012349">
    <property type="entry name" value="Split_barrel_FMN-bd"/>
</dbReference>
<dbReference type="Gene3D" id="2.30.110.10">
    <property type="entry name" value="Electron Transport, Fmn-binding Protein, Chain A"/>
    <property type="match status" value="1"/>
</dbReference>
<dbReference type="InterPro" id="IPR019920">
    <property type="entry name" value="F420-binding_dom_put"/>
</dbReference>
<dbReference type="AlphaFoldDB" id="A0A545AER9"/>
<dbReference type="Pfam" id="PF01243">
    <property type="entry name" value="PNPOx_N"/>
    <property type="match status" value="1"/>
</dbReference>
<evidence type="ECO:0000256" key="1">
    <source>
        <dbReference type="ARBA" id="ARBA00023002"/>
    </source>
</evidence>
<gene>
    <name evidence="3" type="ORF">FL583_38040</name>
</gene>
<reference evidence="3 4" key="1">
    <citation type="submission" date="2019-07" db="EMBL/GenBank/DDBJ databases">
        <title>Cryptosporangium phraense sp. nov., isolated from plant litter.</title>
        <authorList>
            <person name="Suriyachadkun C."/>
        </authorList>
    </citation>
    <scope>NUCLEOTIDE SEQUENCE [LARGE SCALE GENOMIC DNA]</scope>
    <source>
        <strain evidence="3 4">A-T 5661</strain>
    </source>
</reference>
<keyword evidence="4" id="KW-1185">Reference proteome</keyword>
<protein>
    <submittedName>
        <fullName evidence="3">PPOX class F420-dependent oxidoreductase</fullName>
    </submittedName>
</protein>
<dbReference type="PANTHER" id="PTHR35176:SF6">
    <property type="entry name" value="HEME OXYGENASE HI_0854-RELATED"/>
    <property type="match status" value="1"/>
</dbReference>
<feature type="domain" description="Pyridoxamine 5'-phosphate oxidase N-terminal" evidence="2">
    <location>
        <begin position="10"/>
        <end position="131"/>
    </location>
</feature>
<accession>A0A545AER9</accession>
<name>A0A545AER9_9ACTN</name>
<dbReference type="InterPro" id="IPR011576">
    <property type="entry name" value="Pyridox_Oxase_N"/>
</dbReference>
<evidence type="ECO:0000259" key="2">
    <source>
        <dbReference type="Pfam" id="PF01243"/>
    </source>
</evidence>
<sequence>MRRVTVTLSPDVRALFDGRNFATLATINPDGSPQTSVLWVLRDGDTLLFSVLDHRKKARNVARDPRVSVAVHDEGNPYVGAEVRGTAELLPDPEKALPGALSQKYLEVEPPGESDDEVRLIIRVTPTVVHYSALG</sequence>
<evidence type="ECO:0000313" key="3">
    <source>
        <dbReference type="EMBL" id="TQS39824.1"/>
    </source>
</evidence>
<dbReference type="EMBL" id="VIRS01000055">
    <property type="protein sequence ID" value="TQS39824.1"/>
    <property type="molecule type" value="Genomic_DNA"/>
</dbReference>
<dbReference type="GO" id="GO:0070967">
    <property type="term" value="F:coenzyme F420 binding"/>
    <property type="evidence" value="ECO:0007669"/>
    <property type="project" value="TreeGrafter"/>
</dbReference>
<dbReference type="SUPFAM" id="SSF50475">
    <property type="entry name" value="FMN-binding split barrel"/>
    <property type="match status" value="1"/>
</dbReference>
<dbReference type="InParanoid" id="A0A545AER9"/>
<comment type="caution">
    <text evidence="3">The sequence shown here is derived from an EMBL/GenBank/DDBJ whole genome shotgun (WGS) entry which is preliminary data.</text>
</comment>
<organism evidence="3 4">
    <name type="scientific">Cryptosporangium phraense</name>
    <dbReference type="NCBI Taxonomy" id="2593070"/>
    <lineage>
        <taxon>Bacteria</taxon>
        <taxon>Bacillati</taxon>
        <taxon>Actinomycetota</taxon>
        <taxon>Actinomycetes</taxon>
        <taxon>Cryptosporangiales</taxon>
        <taxon>Cryptosporangiaceae</taxon>
        <taxon>Cryptosporangium</taxon>
    </lineage>
</organism>